<keyword evidence="2" id="KW-0804">Transcription</keyword>
<protein>
    <submittedName>
        <fullName evidence="4">GRAS-like transcription factor</fullName>
    </submittedName>
</protein>
<evidence type="ECO:0000256" key="1">
    <source>
        <dbReference type="ARBA" id="ARBA00023015"/>
    </source>
</evidence>
<feature type="compositionally biased region" description="Low complexity" evidence="3">
    <location>
        <begin position="23"/>
        <end position="41"/>
    </location>
</feature>
<organism evidence="4 5">
    <name type="scientific">Sorangium cellulosum</name>
    <name type="common">Polyangium cellulosum</name>
    <dbReference type="NCBI Taxonomy" id="56"/>
    <lineage>
        <taxon>Bacteria</taxon>
        <taxon>Pseudomonadati</taxon>
        <taxon>Myxococcota</taxon>
        <taxon>Polyangia</taxon>
        <taxon>Polyangiales</taxon>
        <taxon>Polyangiaceae</taxon>
        <taxon>Sorangium</taxon>
    </lineage>
</organism>
<dbReference type="Proteomes" id="UP000075260">
    <property type="component" value="Unassembled WGS sequence"/>
</dbReference>
<sequence length="438" mass="47639">MTAIRRYASSEEAPVGPGTHIEGPASGAASGPGAGQQPSSGTRQTHSRRRPFLSRLLAAGEAIDVGDHERARALVEGILRTEPDTGDASERISGVFGRALLARLDGDRSGDGNLYLRSAGPRDMLAAFQLLVHATPLIRFGYLSANAAIVEAFQGEDEVHVIDIGVGGGTQWPFLLHRLASRPGGPPRVRLTGIDLPCRGPDPEQRLRWAGAFIGGWAERLNVPFEFHGVASSVERVDWTRIAARSAAPIAVNAAFALHHVPDASVHPTANRDTILTRIRGLSPRVLTLVEPDVEHNALQFLPRLSEAIAHYYAVFQALEALLPPHIAARETIEQVFFGQEVMNVVVGEGAARVERHERRGAWQRRLRMNGFEPLRVSPHEPLVRGGLRLNQGFDVRTDEPALLLMRNGVSIVAASAWRPRQVPPPSRFISGLFRRAG</sequence>
<evidence type="ECO:0000256" key="3">
    <source>
        <dbReference type="SAM" id="MobiDB-lite"/>
    </source>
</evidence>
<evidence type="ECO:0000313" key="4">
    <source>
        <dbReference type="EMBL" id="KYF65982.1"/>
    </source>
</evidence>
<dbReference type="OrthoDB" id="2591721at2"/>
<gene>
    <name evidence="4" type="ORF">BE15_47405</name>
</gene>
<dbReference type="AlphaFoldDB" id="A0A150QDP2"/>
<keyword evidence="1" id="KW-0805">Transcription regulation</keyword>
<dbReference type="Pfam" id="PF03514">
    <property type="entry name" value="GRAS"/>
    <property type="match status" value="1"/>
</dbReference>
<name>A0A150QDP2_SORCE</name>
<dbReference type="RefSeq" id="WP_061610776.1">
    <property type="nucleotide sequence ID" value="NZ_JEMA01000783.1"/>
</dbReference>
<evidence type="ECO:0000256" key="2">
    <source>
        <dbReference type="ARBA" id="ARBA00023163"/>
    </source>
</evidence>
<accession>A0A150QDP2</accession>
<feature type="region of interest" description="Disordered" evidence="3">
    <location>
        <begin position="1"/>
        <end position="49"/>
    </location>
</feature>
<reference evidence="4 5" key="1">
    <citation type="submission" date="2014-02" db="EMBL/GenBank/DDBJ databases">
        <title>The small core and large imbalanced accessory genome model reveals a collaborative survival strategy of Sorangium cellulosum strains in nature.</title>
        <authorList>
            <person name="Han K."/>
            <person name="Peng R."/>
            <person name="Blom J."/>
            <person name="Li Y.-Z."/>
        </authorList>
    </citation>
    <scope>NUCLEOTIDE SEQUENCE [LARGE SCALE GENOMIC DNA]</scope>
    <source>
        <strain evidence="4 5">So0008-312</strain>
    </source>
</reference>
<comment type="caution">
    <text evidence="4">The sequence shown here is derived from an EMBL/GenBank/DDBJ whole genome shotgun (WGS) entry which is preliminary data.</text>
</comment>
<dbReference type="PROSITE" id="PS50985">
    <property type="entry name" value="GRAS"/>
    <property type="match status" value="1"/>
</dbReference>
<evidence type="ECO:0000313" key="5">
    <source>
        <dbReference type="Proteomes" id="UP000075260"/>
    </source>
</evidence>
<dbReference type="EMBL" id="JEMA01000783">
    <property type="protein sequence ID" value="KYF65982.1"/>
    <property type="molecule type" value="Genomic_DNA"/>
</dbReference>
<dbReference type="PANTHER" id="PTHR31636">
    <property type="entry name" value="OSJNBA0084A10.13 PROTEIN-RELATED"/>
    <property type="match status" value="1"/>
</dbReference>
<dbReference type="InterPro" id="IPR005202">
    <property type="entry name" value="TF_GRAS"/>
</dbReference>
<proteinExistence type="predicted"/>